<name>A0A5A7NAP5_9PROT</name>
<gene>
    <name evidence="1" type="ORF">JCM17846_31450</name>
</gene>
<dbReference type="RefSeq" id="WP_313982286.1">
    <property type="nucleotide sequence ID" value="NZ_BKCN01000025.1"/>
</dbReference>
<comment type="caution">
    <text evidence="1">The sequence shown here is derived from an EMBL/GenBank/DDBJ whole genome shotgun (WGS) entry which is preliminary data.</text>
</comment>
<evidence type="ECO:0000313" key="1">
    <source>
        <dbReference type="EMBL" id="GER05463.1"/>
    </source>
</evidence>
<dbReference type="EMBL" id="BKCN01000025">
    <property type="protein sequence ID" value="GER05463.1"/>
    <property type="molecule type" value="Genomic_DNA"/>
</dbReference>
<accession>A0A5A7NAP5</accession>
<reference evidence="1 2" key="1">
    <citation type="submission" date="2019-09" db="EMBL/GenBank/DDBJ databases">
        <title>NBRP : Genome information of microbial organism related human and environment.</title>
        <authorList>
            <person name="Hattori M."/>
            <person name="Oshima K."/>
            <person name="Inaba H."/>
            <person name="Suda W."/>
            <person name="Sakamoto M."/>
            <person name="Iino T."/>
            <person name="Kitahara M."/>
            <person name="Oshida Y."/>
            <person name="Iida T."/>
            <person name="Kudo T."/>
            <person name="Itoh T."/>
            <person name="Ohkuma M."/>
        </authorList>
    </citation>
    <scope>NUCLEOTIDE SEQUENCE [LARGE SCALE GENOMIC DNA]</scope>
    <source>
        <strain evidence="1 2">Q-1</strain>
    </source>
</reference>
<dbReference type="Proteomes" id="UP000324996">
    <property type="component" value="Unassembled WGS sequence"/>
</dbReference>
<protein>
    <recommendedName>
        <fullName evidence="3">ATP-binding protein</fullName>
    </recommendedName>
</protein>
<sequence length="104" mass="11663">MMSRAQAVVRQRSAQDLQHWLASLEPADLEAILYDWSFWARPNQLAPDGDWFCWLVLAGRGFGKTRMGSEWVRSLVEGPTALSAKAGAPARIAWWETALPMCAM</sequence>
<evidence type="ECO:0000313" key="2">
    <source>
        <dbReference type="Proteomes" id="UP000324996"/>
    </source>
</evidence>
<evidence type="ECO:0008006" key="3">
    <source>
        <dbReference type="Google" id="ProtNLM"/>
    </source>
</evidence>
<keyword evidence="2" id="KW-1185">Reference proteome</keyword>
<proteinExistence type="predicted"/>
<dbReference type="AlphaFoldDB" id="A0A5A7NAP5"/>
<organism evidence="1 2">
    <name type="scientific">Iodidimonas nitroreducens</name>
    <dbReference type="NCBI Taxonomy" id="1236968"/>
    <lineage>
        <taxon>Bacteria</taxon>
        <taxon>Pseudomonadati</taxon>
        <taxon>Pseudomonadota</taxon>
        <taxon>Alphaproteobacteria</taxon>
        <taxon>Iodidimonadales</taxon>
        <taxon>Iodidimonadaceae</taxon>
        <taxon>Iodidimonas</taxon>
    </lineage>
</organism>